<feature type="transmembrane region" description="Helical" evidence="6">
    <location>
        <begin position="86"/>
        <end position="109"/>
    </location>
</feature>
<dbReference type="SMART" id="SM00679">
    <property type="entry name" value="CTNS"/>
    <property type="match status" value="2"/>
</dbReference>
<feature type="transmembrane region" description="Helical" evidence="6">
    <location>
        <begin position="260"/>
        <end position="283"/>
    </location>
</feature>
<gene>
    <name evidence="7" type="ORF">R3P38DRAFT_1300904</name>
</gene>
<keyword evidence="8" id="KW-1185">Reference proteome</keyword>
<proteinExistence type="predicted"/>
<dbReference type="PANTHER" id="PTHR16201:SF11">
    <property type="entry name" value="PQ-LOOP REPEAT-CONTAINING PROTEIN"/>
    <property type="match status" value="1"/>
</dbReference>
<sequence>MDDVCTPKHDWRTAALTLCLCIGLVISYLPQHFRIIRQNTSEGLSPWFLLLGSTSSAAGFLNLVTVQHTQIRCCTVQTLSQCVESVAGIVQVGLQWAMFTFIFVLYMLYFPQHLKFETSEEELRVGRNGKPRTRSKLWALSVALANITVAHFLLSALFTLIVVLSAPSPFNTPTPPSPYPDPSFPDPDPDHSHLPLSITRWALFLGVSSAILAAVQYLPQISFTWRARLVGALSVPMMCVQSPGAVAMVLSIALRPGTNWTSWITYAVAGLMQFTLLSICITWKIRQHRLHIDDFGMPIHPETLPPPPTGPFSAPVRYRDVEETATDVAGQAIEGAVGQGGEGEGEEVPDVPGLVVEEEEDPNLMIKALESALGEAATGDVRDGVVSGDDDETMPLITSGANLPGQEQEQDGQSEAGDQGKGKARGGWW</sequence>
<dbReference type="Gene3D" id="1.20.1280.290">
    <property type="match status" value="2"/>
</dbReference>
<keyword evidence="2 6" id="KW-0812">Transmembrane</keyword>
<evidence type="ECO:0000313" key="7">
    <source>
        <dbReference type="EMBL" id="KAK7018467.1"/>
    </source>
</evidence>
<evidence type="ECO:0000256" key="1">
    <source>
        <dbReference type="ARBA" id="ARBA00004141"/>
    </source>
</evidence>
<feature type="compositionally biased region" description="Polar residues" evidence="5">
    <location>
        <begin position="399"/>
        <end position="413"/>
    </location>
</feature>
<dbReference type="InterPro" id="IPR006603">
    <property type="entry name" value="PQ-loop_rpt"/>
</dbReference>
<comment type="caution">
    <text evidence="7">The sequence shown here is derived from an EMBL/GenBank/DDBJ whole genome shotgun (WGS) entry which is preliminary data.</text>
</comment>
<dbReference type="EMBL" id="JAWWNJ010000046">
    <property type="protein sequence ID" value="KAK7018467.1"/>
    <property type="molecule type" value="Genomic_DNA"/>
</dbReference>
<evidence type="ECO:0000256" key="3">
    <source>
        <dbReference type="ARBA" id="ARBA00022989"/>
    </source>
</evidence>
<feature type="transmembrane region" description="Helical" evidence="6">
    <location>
        <begin position="230"/>
        <end position="254"/>
    </location>
</feature>
<feature type="transmembrane region" description="Helical" evidence="6">
    <location>
        <begin position="137"/>
        <end position="166"/>
    </location>
</feature>
<dbReference type="PANTHER" id="PTHR16201">
    <property type="entry name" value="SEVEN TRANSMEMBRANE PROTEIN 1-RELATED"/>
    <property type="match status" value="1"/>
</dbReference>
<feature type="transmembrane region" description="Helical" evidence="6">
    <location>
        <begin position="43"/>
        <end position="66"/>
    </location>
</feature>
<keyword evidence="4 6" id="KW-0472">Membrane</keyword>
<evidence type="ECO:0000256" key="2">
    <source>
        <dbReference type="ARBA" id="ARBA00022692"/>
    </source>
</evidence>
<evidence type="ECO:0000256" key="4">
    <source>
        <dbReference type="ARBA" id="ARBA00023136"/>
    </source>
</evidence>
<organism evidence="7 8">
    <name type="scientific">Favolaschia claudopus</name>
    <dbReference type="NCBI Taxonomy" id="2862362"/>
    <lineage>
        <taxon>Eukaryota</taxon>
        <taxon>Fungi</taxon>
        <taxon>Dikarya</taxon>
        <taxon>Basidiomycota</taxon>
        <taxon>Agaricomycotina</taxon>
        <taxon>Agaricomycetes</taxon>
        <taxon>Agaricomycetidae</taxon>
        <taxon>Agaricales</taxon>
        <taxon>Marasmiineae</taxon>
        <taxon>Mycenaceae</taxon>
        <taxon>Favolaschia</taxon>
    </lineage>
</organism>
<reference evidence="7 8" key="1">
    <citation type="journal article" date="2024" name="J Genomics">
        <title>Draft genome sequencing and assembly of Favolaschia claudopus CIRM-BRFM 2984 isolated from oak limbs.</title>
        <authorList>
            <person name="Navarro D."/>
            <person name="Drula E."/>
            <person name="Chaduli D."/>
            <person name="Cazenave R."/>
            <person name="Ahrendt S."/>
            <person name="Wang J."/>
            <person name="Lipzen A."/>
            <person name="Daum C."/>
            <person name="Barry K."/>
            <person name="Grigoriev I.V."/>
            <person name="Favel A."/>
            <person name="Rosso M.N."/>
            <person name="Martin F."/>
        </authorList>
    </citation>
    <scope>NUCLEOTIDE SEQUENCE [LARGE SCALE GENOMIC DNA]</scope>
    <source>
        <strain evidence="7 8">CIRM-BRFM 2984</strain>
    </source>
</reference>
<name>A0AAW0AY69_9AGAR</name>
<evidence type="ECO:0000313" key="8">
    <source>
        <dbReference type="Proteomes" id="UP001362999"/>
    </source>
</evidence>
<feature type="region of interest" description="Disordered" evidence="5">
    <location>
        <begin position="376"/>
        <end position="429"/>
    </location>
</feature>
<dbReference type="Pfam" id="PF04193">
    <property type="entry name" value="PQ-loop"/>
    <property type="match status" value="2"/>
</dbReference>
<feature type="transmembrane region" description="Helical" evidence="6">
    <location>
        <begin position="12"/>
        <end position="31"/>
    </location>
</feature>
<feature type="transmembrane region" description="Helical" evidence="6">
    <location>
        <begin position="198"/>
        <end position="218"/>
    </location>
</feature>
<keyword evidence="3 6" id="KW-1133">Transmembrane helix</keyword>
<protein>
    <submittedName>
        <fullName evidence="7">Uncharacterized protein</fullName>
    </submittedName>
</protein>
<dbReference type="InterPro" id="IPR051415">
    <property type="entry name" value="LAAT-1"/>
</dbReference>
<evidence type="ECO:0000256" key="6">
    <source>
        <dbReference type="SAM" id="Phobius"/>
    </source>
</evidence>
<dbReference type="AlphaFoldDB" id="A0AAW0AY69"/>
<dbReference type="Proteomes" id="UP001362999">
    <property type="component" value="Unassembled WGS sequence"/>
</dbReference>
<comment type="subcellular location">
    <subcellularLocation>
        <location evidence="1">Membrane</location>
        <topology evidence="1">Multi-pass membrane protein</topology>
    </subcellularLocation>
</comment>
<evidence type="ECO:0000256" key="5">
    <source>
        <dbReference type="SAM" id="MobiDB-lite"/>
    </source>
</evidence>
<accession>A0AAW0AY69</accession>
<dbReference type="GO" id="GO:0016020">
    <property type="term" value="C:membrane"/>
    <property type="evidence" value="ECO:0007669"/>
    <property type="project" value="UniProtKB-SubCell"/>
</dbReference>